<keyword evidence="2" id="KW-1133">Transmembrane helix</keyword>
<keyword evidence="2" id="KW-0812">Transmembrane</keyword>
<evidence type="ECO:0000256" key="2">
    <source>
        <dbReference type="SAM" id="Phobius"/>
    </source>
</evidence>
<dbReference type="GeneID" id="56080943"/>
<gene>
    <name evidence="3" type="ORF">HZS54_00100</name>
</gene>
<feature type="transmembrane region" description="Helical" evidence="2">
    <location>
        <begin position="289"/>
        <end position="308"/>
    </location>
</feature>
<feature type="transmembrane region" description="Helical" evidence="2">
    <location>
        <begin position="81"/>
        <end position="106"/>
    </location>
</feature>
<keyword evidence="4" id="KW-1185">Reference proteome</keyword>
<evidence type="ECO:0000256" key="1">
    <source>
        <dbReference type="SAM" id="MobiDB-lite"/>
    </source>
</evidence>
<evidence type="ECO:0000313" key="4">
    <source>
        <dbReference type="Proteomes" id="UP000509346"/>
    </source>
</evidence>
<organism evidence="3 4">
    <name type="scientific">Halosimplex pelagicum</name>
    <dbReference type="NCBI Taxonomy" id="869886"/>
    <lineage>
        <taxon>Archaea</taxon>
        <taxon>Methanobacteriati</taxon>
        <taxon>Methanobacteriota</taxon>
        <taxon>Stenosarchaea group</taxon>
        <taxon>Halobacteria</taxon>
        <taxon>Halobacteriales</taxon>
        <taxon>Haloarculaceae</taxon>
        <taxon>Halosimplex</taxon>
    </lineage>
</organism>
<keyword evidence="2" id="KW-0472">Membrane</keyword>
<dbReference type="RefSeq" id="WP_179919957.1">
    <property type="nucleotide sequence ID" value="NZ_CP058909.1"/>
</dbReference>
<evidence type="ECO:0000313" key="3">
    <source>
        <dbReference type="EMBL" id="QLH80121.1"/>
    </source>
</evidence>
<feature type="transmembrane region" description="Helical" evidence="2">
    <location>
        <begin position="244"/>
        <end position="269"/>
    </location>
</feature>
<feature type="transmembrane region" description="Helical" evidence="2">
    <location>
        <begin position="214"/>
        <end position="232"/>
    </location>
</feature>
<feature type="transmembrane region" description="Helical" evidence="2">
    <location>
        <begin position="158"/>
        <end position="175"/>
    </location>
</feature>
<dbReference type="EMBL" id="CP058909">
    <property type="protein sequence ID" value="QLH80121.1"/>
    <property type="molecule type" value="Genomic_DNA"/>
</dbReference>
<dbReference type="Proteomes" id="UP000509346">
    <property type="component" value="Chromosome"/>
</dbReference>
<proteinExistence type="predicted"/>
<feature type="transmembrane region" description="Helical" evidence="2">
    <location>
        <begin position="47"/>
        <end position="69"/>
    </location>
</feature>
<feature type="transmembrane region" description="Helical" evidence="2">
    <location>
        <begin position="118"/>
        <end position="146"/>
    </location>
</feature>
<dbReference type="OrthoDB" id="382144at2157"/>
<sequence>MRRAARTVLLPAVLTVLALAVQFGPAVVPIRGPAWLADLGPSSVRFALWEGLWALGTVAALAGACALGYREARHREVGPAYLRYVGVVASAGTTVLLLVLAGWVVFNGSNGSNPFLGLLTVVTLLVGVPGILTVAALAGVAFASTCGDDTSVRSDAELGPLALGAATVAGTGYLLNSVADLAITAGDGVGVAASLPQFGSTGATVLAYLQAGQLAGDIVVIGAGMALGVLAVSRRGVATPSRRFVGIVAAGALGGLLVAWVSVTWYVTTGGGDASAPSFVSAAASFPDAVVWTGVVTVLAVVAGVGVAQFETDRPDAAGGEGTDSTSADPAARPR</sequence>
<name>A0A7D5P663_9EURY</name>
<dbReference type="AlphaFoldDB" id="A0A7D5P663"/>
<reference evidence="3 4" key="1">
    <citation type="submission" date="2020-07" db="EMBL/GenBank/DDBJ databases">
        <title>Halosimplex litoreum sp. nov. and Halosimplex rubrum sp. nov., isolated from different salt environments.</title>
        <authorList>
            <person name="Cui H."/>
        </authorList>
    </citation>
    <scope>NUCLEOTIDE SEQUENCE [LARGE SCALE GENOMIC DNA]</scope>
    <source>
        <strain evidence="3 4">R2</strain>
    </source>
</reference>
<feature type="region of interest" description="Disordered" evidence="1">
    <location>
        <begin position="313"/>
        <end position="335"/>
    </location>
</feature>
<accession>A0A7D5P663</accession>
<protein>
    <submittedName>
        <fullName evidence="3">Uncharacterized protein</fullName>
    </submittedName>
</protein>
<dbReference type="KEGG" id="hpel:HZS54_00100"/>